<evidence type="ECO:0000256" key="2">
    <source>
        <dbReference type="ARBA" id="ARBA00001946"/>
    </source>
</evidence>
<reference evidence="11 12" key="2">
    <citation type="submission" date="2014-05" db="EMBL/GenBank/DDBJ databases">
        <title>Draft genome sequence of Halobacillus karajensis HK-03.</title>
        <authorList>
            <person name="Khelaifia S."/>
            <person name="Croce O."/>
            <person name="Lagier J.C."/>
            <person name="Raoult D."/>
        </authorList>
    </citation>
    <scope>NUCLEOTIDE SEQUENCE [LARGE SCALE GENOMIC DNA]</scope>
    <source>
        <strain evidence="11 12">HD-03</strain>
    </source>
</reference>
<evidence type="ECO:0000256" key="9">
    <source>
        <dbReference type="ARBA" id="ARBA00049301"/>
    </source>
</evidence>
<dbReference type="PROSITE" id="PS00470">
    <property type="entry name" value="IDH_IMDH"/>
    <property type="match status" value="1"/>
</dbReference>
<keyword evidence="12" id="KW-1185">Reference proteome</keyword>
<dbReference type="GO" id="GO:0051287">
    <property type="term" value="F:NAD binding"/>
    <property type="evidence" value="ECO:0007669"/>
    <property type="project" value="InterPro"/>
</dbReference>
<comment type="catalytic activity">
    <reaction evidence="9">
        <text>(R)-malate + NAD(+) = pyruvate + CO2 + NADH</text>
        <dbReference type="Rhea" id="RHEA:18365"/>
        <dbReference type="ChEBI" id="CHEBI:15361"/>
        <dbReference type="ChEBI" id="CHEBI:15588"/>
        <dbReference type="ChEBI" id="CHEBI:16526"/>
        <dbReference type="ChEBI" id="CHEBI:57540"/>
        <dbReference type="ChEBI" id="CHEBI:57945"/>
        <dbReference type="EC" id="1.1.1.83"/>
    </reaction>
</comment>
<dbReference type="GO" id="GO:0000287">
    <property type="term" value="F:magnesium ion binding"/>
    <property type="evidence" value="ECO:0007669"/>
    <property type="project" value="InterPro"/>
</dbReference>
<accession>A0A024P3V9</accession>
<dbReference type="GO" id="GO:0046553">
    <property type="term" value="F:D-malate dehydrogenase (decarboxylating) (NAD+) activity"/>
    <property type="evidence" value="ECO:0007669"/>
    <property type="project" value="UniProtKB-EC"/>
</dbReference>
<dbReference type="EMBL" id="CCDI010000001">
    <property type="protein sequence ID" value="CDQ22805.1"/>
    <property type="molecule type" value="Genomic_DNA"/>
</dbReference>
<comment type="cofactor">
    <cofactor evidence="1">
        <name>Mn(2+)</name>
        <dbReference type="ChEBI" id="CHEBI:29035"/>
    </cofactor>
</comment>
<evidence type="ECO:0000313" key="12">
    <source>
        <dbReference type="Proteomes" id="UP000028868"/>
    </source>
</evidence>
<evidence type="ECO:0000259" key="10">
    <source>
        <dbReference type="SMART" id="SM01329"/>
    </source>
</evidence>
<dbReference type="Proteomes" id="UP000028868">
    <property type="component" value="Unassembled WGS sequence"/>
</dbReference>
<keyword evidence="8" id="KW-0464">Manganese</keyword>
<evidence type="ECO:0000256" key="4">
    <source>
        <dbReference type="ARBA" id="ARBA00013126"/>
    </source>
</evidence>
<evidence type="ECO:0000313" key="11">
    <source>
        <dbReference type="EMBL" id="CDQ22805.1"/>
    </source>
</evidence>
<keyword evidence="5" id="KW-0479">Metal-binding</keyword>
<dbReference type="InterPro" id="IPR050501">
    <property type="entry name" value="ICDH/IPMDH"/>
</dbReference>
<dbReference type="OrthoDB" id="9806254at2"/>
<dbReference type="SMART" id="SM01329">
    <property type="entry name" value="Iso_dh"/>
    <property type="match status" value="1"/>
</dbReference>
<reference evidence="12" key="1">
    <citation type="submission" date="2014-03" db="EMBL/GenBank/DDBJ databases">
        <authorList>
            <person name="Urmite Genomes U."/>
        </authorList>
    </citation>
    <scope>NUCLEOTIDE SEQUENCE [LARGE SCALE GENOMIC DNA]</scope>
    <source>
        <strain evidence="12">HD-03</strain>
    </source>
</reference>
<dbReference type="EC" id="1.1.1.83" evidence="4"/>
<keyword evidence="7" id="KW-0520">NAD</keyword>
<evidence type="ECO:0000256" key="5">
    <source>
        <dbReference type="ARBA" id="ARBA00022723"/>
    </source>
</evidence>
<comment type="similarity">
    <text evidence="3">Belongs to the isocitrate and isopropylmalate dehydrogenases family.</text>
</comment>
<keyword evidence="6" id="KW-0560">Oxidoreductase</keyword>
<dbReference type="Gene3D" id="3.40.718.10">
    <property type="entry name" value="Isopropylmalate Dehydrogenase"/>
    <property type="match status" value="1"/>
</dbReference>
<proteinExistence type="inferred from homology"/>
<name>A0A024P3V9_9BACI</name>
<dbReference type="InterPro" id="IPR019818">
    <property type="entry name" value="IsoCit/isopropylmalate_DH_CS"/>
</dbReference>
<evidence type="ECO:0000256" key="1">
    <source>
        <dbReference type="ARBA" id="ARBA00001936"/>
    </source>
</evidence>
<dbReference type="InterPro" id="IPR024084">
    <property type="entry name" value="IsoPropMal-DH-like_dom"/>
</dbReference>
<evidence type="ECO:0000256" key="6">
    <source>
        <dbReference type="ARBA" id="ARBA00023002"/>
    </source>
</evidence>
<dbReference type="NCBIfam" id="TIGR02089">
    <property type="entry name" value="TTC"/>
    <property type="match status" value="1"/>
</dbReference>
<comment type="caution">
    <text evidence="11">The sequence shown here is derived from an EMBL/GenBank/DDBJ whole genome shotgun (WGS) entry which is preliminary data.</text>
</comment>
<dbReference type="AlphaFoldDB" id="A0A024P3V9"/>
<organism evidence="11 12">
    <name type="scientific">Halobacillus karajensis</name>
    <dbReference type="NCBI Taxonomy" id="195088"/>
    <lineage>
        <taxon>Bacteria</taxon>
        <taxon>Bacillati</taxon>
        <taxon>Bacillota</taxon>
        <taxon>Bacilli</taxon>
        <taxon>Bacillales</taxon>
        <taxon>Bacillaceae</taxon>
        <taxon>Halobacillus</taxon>
    </lineage>
</organism>
<dbReference type="Pfam" id="PF00180">
    <property type="entry name" value="Iso_dh"/>
    <property type="match status" value="1"/>
</dbReference>
<dbReference type="RefSeq" id="WP_035506264.1">
    <property type="nucleotide sequence ID" value="NZ_CCDH010000001.1"/>
</dbReference>
<gene>
    <name evidence="11" type="primary">ttuC</name>
    <name evidence="11" type="ORF">BN983_01022</name>
</gene>
<evidence type="ECO:0000256" key="3">
    <source>
        <dbReference type="ARBA" id="ARBA00007769"/>
    </source>
</evidence>
<dbReference type="InterPro" id="IPR011829">
    <property type="entry name" value="TTC_DH"/>
</dbReference>
<dbReference type="PANTHER" id="PTHR43275">
    <property type="entry name" value="D-MALATE DEHYDROGENASE [DECARBOXYLATING]"/>
    <property type="match status" value="1"/>
</dbReference>
<comment type="cofactor">
    <cofactor evidence="2">
        <name>Mg(2+)</name>
        <dbReference type="ChEBI" id="CHEBI:18420"/>
    </cofactor>
</comment>
<dbReference type="PANTHER" id="PTHR43275:SF1">
    <property type="entry name" value="D-MALATE DEHYDROGENASE [DECARBOXYLATING]"/>
    <property type="match status" value="1"/>
</dbReference>
<evidence type="ECO:0000256" key="7">
    <source>
        <dbReference type="ARBA" id="ARBA00023027"/>
    </source>
</evidence>
<sequence>MKTYHLAVLPGDGIGPEVVNEGMKVVQALSEADSSFQFESTTLEWNSEYYLKHNRMMPENGLSILENYDAIYFGAVGDPRVPEHIPIWELIMPIRKNFHQYVNLRPIKQLPGVKSPIHAKGLIDFYVYRENAEGEYSNSGGRLYQGTSDELAIQNTVITKKGVERLARYAFEYAEKTGVKKVVNATKSNAIIHSMNLWDESVKSVAASFPEIEVEDTYIDALAAHLVQRPETFDVIVASNLFGDILSDLGAALVGGLGLSPSANLNPERNYPSMFEPIHGSAPDISGKQTANPIAQIWSAALMLEHLGREDLASIVMKAIENVVNEKTALTPDLGGTARTFETGDAIVQHIHKQT</sequence>
<dbReference type="SUPFAM" id="SSF53659">
    <property type="entry name" value="Isocitrate/Isopropylmalate dehydrogenase-like"/>
    <property type="match status" value="1"/>
</dbReference>
<feature type="domain" description="Isopropylmalate dehydrogenase-like" evidence="10">
    <location>
        <begin position="5"/>
        <end position="347"/>
    </location>
</feature>
<evidence type="ECO:0000256" key="8">
    <source>
        <dbReference type="ARBA" id="ARBA00023211"/>
    </source>
</evidence>
<protein>
    <recommendedName>
        <fullName evidence="4">D-malate dehydrogenase (decarboxylating)</fullName>
        <ecNumber evidence="4">1.1.1.83</ecNumber>
    </recommendedName>
</protein>